<dbReference type="Proteomes" id="UP000245507">
    <property type="component" value="Unassembled WGS sequence"/>
</dbReference>
<keyword evidence="1" id="KW-0812">Transmembrane</keyword>
<dbReference type="EMBL" id="QGDD01000010">
    <property type="protein sequence ID" value="PWN01298.1"/>
    <property type="molecule type" value="Genomic_DNA"/>
</dbReference>
<evidence type="ECO:0000256" key="1">
    <source>
        <dbReference type="SAM" id="Phobius"/>
    </source>
</evidence>
<dbReference type="InterPro" id="IPR036779">
    <property type="entry name" value="LysM_dom_sf"/>
</dbReference>
<dbReference type="OrthoDB" id="5084290at2"/>
<comment type="caution">
    <text evidence="3">The sequence shown here is derived from an EMBL/GenBank/DDBJ whole genome shotgun (WGS) entry which is preliminary data.</text>
</comment>
<dbReference type="InterPro" id="IPR018392">
    <property type="entry name" value="LysM"/>
</dbReference>
<dbReference type="Pfam" id="PF01476">
    <property type="entry name" value="LysM"/>
    <property type="match status" value="1"/>
</dbReference>
<keyword evidence="4" id="KW-1185">Reference proteome</keyword>
<dbReference type="AlphaFoldDB" id="A0A316TC28"/>
<evidence type="ECO:0000313" key="3">
    <source>
        <dbReference type="EMBL" id="PWN01298.1"/>
    </source>
</evidence>
<gene>
    <name evidence="3" type="ORF">DJ010_19245</name>
</gene>
<feature type="transmembrane region" description="Helical" evidence="1">
    <location>
        <begin position="30"/>
        <end position="49"/>
    </location>
</feature>
<dbReference type="Gene3D" id="3.10.350.10">
    <property type="entry name" value="LysM domain"/>
    <property type="match status" value="1"/>
</dbReference>
<evidence type="ECO:0000313" key="4">
    <source>
        <dbReference type="Proteomes" id="UP000245507"/>
    </source>
</evidence>
<dbReference type="SMART" id="SM00257">
    <property type="entry name" value="LysM"/>
    <property type="match status" value="1"/>
</dbReference>
<proteinExistence type="predicted"/>
<dbReference type="RefSeq" id="WP_109696814.1">
    <property type="nucleotide sequence ID" value="NZ_QGDD01000010.1"/>
</dbReference>
<dbReference type="CDD" id="cd00118">
    <property type="entry name" value="LysM"/>
    <property type="match status" value="1"/>
</dbReference>
<evidence type="ECO:0000259" key="2">
    <source>
        <dbReference type="SMART" id="SM00257"/>
    </source>
</evidence>
<accession>A0A316TC28</accession>
<name>A0A316TC28_9ACTN</name>
<feature type="domain" description="LysM" evidence="2">
    <location>
        <begin position="64"/>
        <end position="116"/>
    </location>
</feature>
<reference evidence="3 4" key="1">
    <citation type="submission" date="2018-05" db="EMBL/GenBank/DDBJ databases">
        <title>Nocardioides silvaticus genome.</title>
        <authorList>
            <person name="Li C."/>
            <person name="Wang G."/>
        </authorList>
    </citation>
    <scope>NUCLEOTIDE SEQUENCE [LARGE SCALE GENOMIC DNA]</scope>
    <source>
        <strain evidence="3 4">CCTCC AB 2018079</strain>
    </source>
</reference>
<sequence>MSTMTFAPHQLPTVERVQTRSVRLTRRGRLVVFMFGVLLAFALGVWFAAGSVATQEAGVEQVEVVTVAPGETLWDIAADAAAVTGEGDVGDMVARIQDMNSLDSSMVYAGQDLRVPAE</sequence>
<keyword evidence="1" id="KW-1133">Transmembrane helix</keyword>
<protein>
    <recommendedName>
        <fullName evidence="2">LysM domain-containing protein</fullName>
    </recommendedName>
</protein>
<organism evidence="3 4">
    <name type="scientific">Nocardioides silvaticus</name>
    <dbReference type="NCBI Taxonomy" id="2201891"/>
    <lineage>
        <taxon>Bacteria</taxon>
        <taxon>Bacillati</taxon>
        <taxon>Actinomycetota</taxon>
        <taxon>Actinomycetes</taxon>
        <taxon>Propionibacteriales</taxon>
        <taxon>Nocardioidaceae</taxon>
        <taxon>Nocardioides</taxon>
    </lineage>
</organism>
<keyword evidence="1" id="KW-0472">Membrane</keyword>
<dbReference type="SUPFAM" id="SSF54106">
    <property type="entry name" value="LysM domain"/>
    <property type="match status" value="1"/>
</dbReference>